<evidence type="ECO:0000313" key="3">
    <source>
        <dbReference type="Proteomes" id="UP000037035"/>
    </source>
</evidence>
<reference evidence="2 3" key="1">
    <citation type="submission" date="2015-08" db="EMBL/GenBank/DDBJ databases">
        <title>Next Generation Sequencing and Analysis of the Genome of Puccinia sorghi L Schw, the Causal Agent of Maize Common Rust.</title>
        <authorList>
            <person name="Rochi L."/>
            <person name="Burguener G."/>
            <person name="Darino M."/>
            <person name="Turjanski A."/>
            <person name="Kreff E."/>
            <person name="Dieguez M.J."/>
            <person name="Sacco F."/>
        </authorList>
    </citation>
    <scope>NUCLEOTIDE SEQUENCE [LARGE SCALE GENOMIC DNA]</scope>
    <source>
        <strain evidence="2 3">RO10H11247</strain>
    </source>
</reference>
<dbReference type="VEuPathDB" id="FungiDB:VP01_113g9"/>
<dbReference type="OrthoDB" id="2507791at2759"/>
<feature type="compositionally biased region" description="Polar residues" evidence="1">
    <location>
        <begin position="154"/>
        <end position="165"/>
    </location>
</feature>
<feature type="compositionally biased region" description="Low complexity" evidence="1">
    <location>
        <begin position="18"/>
        <end position="29"/>
    </location>
</feature>
<protein>
    <submittedName>
        <fullName evidence="2">Uncharacterized protein</fullName>
    </submittedName>
</protein>
<evidence type="ECO:0000313" key="2">
    <source>
        <dbReference type="EMBL" id="KNZ63473.1"/>
    </source>
</evidence>
<evidence type="ECO:0000256" key="1">
    <source>
        <dbReference type="SAM" id="MobiDB-lite"/>
    </source>
</evidence>
<feature type="compositionally biased region" description="Polar residues" evidence="1">
    <location>
        <begin position="1"/>
        <end position="16"/>
    </location>
</feature>
<feature type="compositionally biased region" description="Polar residues" evidence="1">
    <location>
        <begin position="200"/>
        <end position="210"/>
    </location>
</feature>
<dbReference type="EMBL" id="LAVV01001555">
    <property type="protein sequence ID" value="KNZ63473.1"/>
    <property type="molecule type" value="Genomic_DNA"/>
</dbReference>
<feature type="region of interest" description="Disordered" evidence="1">
    <location>
        <begin position="151"/>
        <end position="210"/>
    </location>
</feature>
<name>A0A0L6VRX9_9BASI</name>
<feature type="region of interest" description="Disordered" evidence="1">
    <location>
        <begin position="1"/>
        <end position="80"/>
    </location>
</feature>
<organism evidence="2 3">
    <name type="scientific">Puccinia sorghi</name>
    <dbReference type="NCBI Taxonomy" id="27349"/>
    <lineage>
        <taxon>Eukaryota</taxon>
        <taxon>Fungi</taxon>
        <taxon>Dikarya</taxon>
        <taxon>Basidiomycota</taxon>
        <taxon>Pucciniomycotina</taxon>
        <taxon>Pucciniomycetes</taxon>
        <taxon>Pucciniales</taxon>
        <taxon>Pucciniaceae</taxon>
        <taxon>Puccinia</taxon>
    </lineage>
</organism>
<sequence>MPNQATPAPATTQVSEVPNPETTANNNATTPPPSQVIHDKNSSNGPLPPPSVRPAPTFQEFAMSEKSTGEPAPLKPESSILNSEIKQLNPEEFEQNIITAEKETASMQQRLWLPKQLRQSLQRFAAEIINTKQTWEETGAILDCEDLKIHSPAGTIQSPTTSRSTHVLRKKHIKTTHDVRPANLLEEDSKTAPGPGANAEVSNSEYQTSP</sequence>
<accession>A0A0L6VRX9</accession>
<dbReference type="Proteomes" id="UP000037035">
    <property type="component" value="Unassembled WGS sequence"/>
</dbReference>
<comment type="caution">
    <text evidence="2">The sequence shown here is derived from an EMBL/GenBank/DDBJ whole genome shotgun (WGS) entry which is preliminary data.</text>
</comment>
<gene>
    <name evidence="2" type="ORF">VP01_113g9</name>
</gene>
<keyword evidence="3" id="KW-1185">Reference proteome</keyword>
<dbReference type="AlphaFoldDB" id="A0A0L6VRX9"/>
<proteinExistence type="predicted"/>